<feature type="region of interest" description="Disordered" evidence="1">
    <location>
        <begin position="235"/>
        <end position="476"/>
    </location>
</feature>
<evidence type="ECO:0000313" key="3">
    <source>
        <dbReference type="Proteomes" id="UP000324222"/>
    </source>
</evidence>
<feature type="compositionally biased region" description="Pro residues" evidence="1">
    <location>
        <begin position="1056"/>
        <end position="1070"/>
    </location>
</feature>
<feature type="compositionally biased region" description="Acidic residues" evidence="1">
    <location>
        <begin position="113"/>
        <end position="122"/>
    </location>
</feature>
<proteinExistence type="predicted"/>
<feature type="compositionally biased region" description="Polar residues" evidence="1">
    <location>
        <begin position="820"/>
        <end position="844"/>
    </location>
</feature>
<accession>A0A5B7E499</accession>
<feature type="compositionally biased region" description="Polar residues" evidence="1">
    <location>
        <begin position="236"/>
        <end position="246"/>
    </location>
</feature>
<name>A0A5B7E499_PORTR</name>
<feature type="compositionally biased region" description="Polar residues" evidence="1">
    <location>
        <begin position="1257"/>
        <end position="1266"/>
    </location>
</feature>
<feature type="compositionally biased region" description="Polar residues" evidence="1">
    <location>
        <begin position="345"/>
        <end position="374"/>
    </location>
</feature>
<keyword evidence="3" id="KW-1185">Reference proteome</keyword>
<evidence type="ECO:0000256" key="1">
    <source>
        <dbReference type="SAM" id="MobiDB-lite"/>
    </source>
</evidence>
<feature type="compositionally biased region" description="Acidic residues" evidence="1">
    <location>
        <begin position="53"/>
        <end position="62"/>
    </location>
</feature>
<feature type="region of interest" description="Disordered" evidence="1">
    <location>
        <begin position="1227"/>
        <end position="1584"/>
    </location>
</feature>
<protein>
    <submittedName>
        <fullName evidence="2">Uncharacterized protein</fullName>
    </submittedName>
</protein>
<feature type="compositionally biased region" description="Polar residues" evidence="1">
    <location>
        <begin position="1492"/>
        <end position="1514"/>
    </location>
</feature>
<feature type="compositionally biased region" description="Basic and acidic residues" evidence="1">
    <location>
        <begin position="592"/>
        <end position="603"/>
    </location>
</feature>
<feature type="compositionally biased region" description="Polar residues" evidence="1">
    <location>
        <begin position="305"/>
        <end position="314"/>
    </location>
</feature>
<gene>
    <name evidence="2" type="ORF">E2C01_021766</name>
</gene>
<feature type="compositionally biased region" description="Polar residues" evidence="1">
    <location>
        <begin position="401"/>
        <end position="444"/>
    </location>
</feature>
<feature type="compositionally biased region" description="Low complexity" evidence="1">
    <location>
        <begin position="150"/>
        <end position="159"/>
    </location>
</feature>
<feature type="compositionally biased region" description="Polar residues" evidence="1">
    <location>
        <begin position="715"/>
        <end position="729"/>
    </location>
</feature>
<feature type="compositionally biased region" description="Low complexity" evidence="1">
    <location>
        <begin position="1343"/>
        <end position="1360"/>
    </location>
</feature>
<feature type="region of interest" description="Disordered" evidence="1">
    <location>
        <begin position="1638"/>
        <end position="1681"/>
    </location>
</feature>
<evidence type="ECO:0000313" key="2">
    <source>
        <dbReference type="EMBL" id="MPC28558.1"/>
    </source>
</evidence>
<sequence length="1803" mass="191958">MMEFCVHNLSSDTDSDASTSSTTSSTSSSDDDCEADGRSYQVTAPGEIGLATIEEDAEEDSGAESSGHWMFSADNTDTDSVIHVPAALTPAPVESPRRHPPEDGESTASDETLVVEDDEEDEKGVCGGDGEGRGGRQEAGVTVGNSLARTPATTPAAGGHYDSSASEDEHSSQGAERPAGGSSLRVVHRRRRKPGDGRPAGSGASLQQTNMLGSSHSTRIFEKHVEDVFDFESLESCESVSGGSEASSPGHLGSLSGLEEPDAVFNMSATSQPFADASPIVRDEATRITTAEVSSEISGELEGNEGSSAPSQLLSEEARNLSLASTPSGTPAGRHGEEIEGDLNNVISNSDTDLVLHSTNSDSSQPHESSSGPQSMDMFGLPVRWTPGHDPRHAAADTDTAIRNSDTTNIEAEKTSVMQMRSNSDTETFANTTARPSNSSSNLAHHSEGRSTDTAASREVDLPPLPDGGQAVSTDDVQVGSAVETMVACEAQQQEAVSAAAFTPYTTGENSSEARHCHSSHGPAHNHHISLAPLPQQSEGETLLLPPSCAANQDANEDDMRDALLPPLPQGNTATKRAVRGVVSEQVTPEAPDTKPADIHSSREAGYISSSLKSQPSQTVTFGTDLPSGDSDTDTDNTDGDYDEEDHFAAELSLRISSMPAASATKVKSFRSSDILNLIGLERGGAGPREVGGVSDDVSPPASQAGSSPEVPDSLRSSEGRSATRSVETLSEDSGLGDRDVRLTPSSPLAPISEAVPSQAPTPSDAPVSSRPRRQDVRQARIARARSLGDLRSYSDSDSEEEEGAMYRWPPHPAAHQLNEGMNGSSFSYRTQQRPYKPSYTNYLQQQQQQRCGVDTTSRFPPRPLPFSGSEGSDEELRSRFTNHRVTSPGHSKPRRHKSFHEASRQDSTCWPAAEIGKGTWATPHGAPRHGRRRPQPISVDLAEQFLSQEGLKSPQRKQTVENPYGAAGEGRGEEWRMQHPPSLPGTGGVAYQAARAAPTNQKPPCEASTNGVCVGSVGSGSEQCPPASSLTQELTVLRAWPAAQAAPSLLATPSRPAPAPPSTQPPVSAPLPNQYSSTPAQLPNECQPVHTGRRSSSPTHDPPGTTDTELRAASDLNEQCLPRGTGVSPATPDGVTTEMAEGAMRVHTKTYGSHGEVEVYLAKCDNGCRPPNTSPVLTPRGGAEHRPGSRGVTFSPSVKEINWRESYYEAEPEGEGSGSDVRKVLVVTSESPTPQRVDLTPSPPPSHVPTIHSQDENNTPESSPAPTCGLPHDSDKSNGRVLQAPAGSSSDAEMSEDKSPKVQTPLWQRFKLPKISSPKSPRPKIPPKPQSLSSRSSDTESSKLSSPGMDSSSSTPSSPDTKVKKAPSSPRFFSWGSKREKKVRVLPPRPLVSPPPPPAQVNAGQRGEVTGGQGGVKGEPDPATAVSPAALPREDRAGVSDNSSEPVRQEAKRVSAPAREERVTRSPVRLVSADKLLITDSDGLSHGSGRSPLTSATSGEDSSDAGQQHSPRSALSKPPLPPHLQRPNQQVFHKARLLSARRQYFSQERQVSAPERSSPPKELPPPLQAHKPRETPQHIVASRYNSTFDASSNLKERFERFSASARAERERLARSTPDLSVIEASVRRQGPRIDLWSQSERQQQQAESHPASPASASDGDAARPDLAHRGASSTHQKARAAIHERYKNRAQRIHARARSQNSGVLETDLDTGASREVLTLRETNLDDLYRDLQHLLESIPPVGAAPPQADKARAKSLLDLEATATMEAQLDTPARPPDTRAKSMEFLLDDGNKASIQVSVSY</sequence>
<feature type="compositionally biased region" description="Polar residues" evidence="1">
    <location>
        <begin position="608"/>
        <end position="622"/>
    </location>
</feature>
<feature type="compositionally biased region" description="Low complexity" evidence="1">
    <location>
        <begin position="10"/>
        <end position="28"/>
    </location>
</feature>
<feature type="compositionally biased region" description="Pro residues" evidence="1">
    <location>
        <begin position="1388"/>
        <end position="1400"/>
    </location>
</feature>
<dbReference type="OrthoDB" id="6431454at2759"/>
<feature type="region of interest" description="Disordered" evidence="1">
    <location>
        <begin position="683"/>
        <end position="1009"/>
    </location>
</feature>
<feature type="region of interest" description="Disordered" evidence="1">
    <location>
        <begin position="582"/>
        <end position="643"/>
    </location>
</feature>
<feature type="region of interest" description="Disordered" evidence="1">
    <location>
        <begin position="1"/>
        <end position="218"/>
    </location>
</feature>
<feature type="compositionally biased region" description="Low complexity" evidence="1">
    <location>
        <begin position="247"/>
        <end position="258"/>
    </location>
</feature>
<feature type="compositionally biased region" description="Basic and acidic residues" evidence="1">
    <location>
        <begin position="445"/>
        <end position="461"/>
    </location>
</feature>
<feature type="compositionally biased region" description="Low complexity" evidence="1">
    <location>
        <begin position="1638"/>
        <end position="1660"/>
    </location>
</feature>
<dbReference type="EMBL" id="VSRR010001932">
    <property type="protein sequence ID" value="MPC28558.1"/>
    <property type="molecule type" value="Genomic_DNA"/>
</dbReference>
<feature type="compositionally biased region" description="Acidic residues" evidence="1">
    <location>
        <begin position="631"/>
        <end position="643"/>
    </location>
</feature>
<feature type="region of interest" description="Disordered" evidence="1">
    <location>
        <begin position="1048"/>
        <end position="1110"/>
    </location>
</feature>
<feature type="compositionally biased region" description="Basic and acidic residues" evidence="1">
    <location>
        <begin position="387"/>
        <end position="396"/>
    </location>
</feature>
<feature type="compositionally biased region" description="Polar residues" evidence="1">
    <location>
        <begin position="287"/>
        <end position="297"/>
    </location>
</feature>
<feature type="compositionally biased region" description="Polar residues" evidence="1">
    <location>
        <begin position="204"/>
        <end position="218"/>
    </location>
</feature>
<reference evidence="2 3" key="1">
    <citation type="submission" date="2019-05" db="EMBL/GenBank/DDBJ databases">
        <title>Another draft genome of Portunus trituberculatus and its Hox gene families provides insights of decapod evolution.</title>
        <authorList>
            <person name="Jeong J.-H."/>
            <person name="Song I."/>
            <person name="Kim S."/>
            <person name="Choi T."/>
            <person name="Kim D."/>
            <person name="Ryu S."/>
            <person name="Kim W."/>
        </authorList>
    </citation>
    <scope>NUCLEOTIDE SEQUENCE [LARGE SCALE GENOMIC DNA]</scope>
    <source>
        <tissue evidence="2">Muscle</tissue>
    </source>
</reference>
<dbReference type="Proteomes" id="UP000324222">
    <property type="component" value="Unassembled WGS sequence"/>
</dbReference>
<organism evidence="2 3">
    <name type="scientific">Portunus trituberculatus</name>
    <name type="common">Swimming crab</name>
    <name type="synonym">Neptunus trituberculatus</name>
    <dbReference type="NCBI Taxonomy" id="210409"/>
    <lineage>
        <taxon>Eukaryota</taxon>
        <taxon>Metazoa</taxon>
        <taxon>Ecdysozoa</taxon>
        <taxon>Arthropoda</taxon>
        <taxon>Crustacea</taxon>
        <taxon>Multicrustacea</taxon>
        <taxon>Malacostraca</taxon>
        <taxon>Eumalacostraca</taxon>
        <taxon>Eucarida</taxon>
        <taxon>Decapoda</taxon>
        <taxon>Pleocyemata</taxon>
        <taxon>Brachyura</taxon>
        <taxon>Eubrachyura</taxon>
        <taxon>Portunoidea</taxon>
        <taxon>Portunidae</taxon>
        <taxon>Portuninae</taxon>
        <taxon>Portunus</taxon>
    </lineage>
</organism>
<comment type="caution">
    <text evidence="2">The sequence shown here is derived from an EMBL/GenBank/DDBJ whole genome shotgun (WGS) entry which is preliminary data.</text>
</comment>
<feature type="compositionally biased region" description="Basic and acidic residues" evidence="1">
    <location>
        <begin position="1448"/>
        <end position="1465"/>
    </location>
</feature>
<feature type="region of interest" description="Disordered" evidence="1">
    <location>
        <begin position="1176"/>
        <end position="1198"/>
    </location>
</feature>
<feature type="compositionally biased region" description="Polar residues" evidence="1">
    <location>
        <begin position="999"/>
        <end position="1009"/>
    </location>
</feature>